<organism evidence="1 2">
    <name type="scientific">Chitinophaga eiseniae</name>
    <dbReference type="NCBI Taxonomy" id="634771"/>
    <lineage>
        <taxon>Bacteria</taxon>
        <taxon>Pseudomonadati</taxon>
        <taxon>Bacteroidota</taxon>
        <taxon>Chitinophagia</taxon>
        <taxon>Chitinophagales</taxon>
        <taxon>Chitinophagaceae</taxon>
        <taxon>Chitinophaga</taxon>
    </lineage>
</organism>
<dbReference type="Proteomes" id="UP000190367">
    <property type="component" value="Unassembled WGS sequence"/>
</dbReference>
<name>A0A1T4SYZ3_9BACT</name>
<dbReference type="EMBL" id="FUWZ01000003">
    <property type="protein sequence ID" value="SKA33171.1"/>
    <property type="molecule type" value="Genomic_DNA"/>
</dbReference>
<dbReference type="Pfam" id="PF14460">
    <property type="entry name" value="Prok-E2_D"/>
    <property type="match status" value="1"/>
</dbReference>
<dbReference type="InterPro" id="IPR032787">
    <property type="entry name" value="Prok-E2_D"/>
</dbReference>
<evidence type="ECO:0000313" key="2">
    <source>
        <dbReference type="Proteomes" id="UP000190367"/>
    </source>
</evidence>
<gene>
    <name evidence="1" type="ORF">SAMN04488128_103783</name>
</gene>
<proteinExistence type="predicted"/>
<reference evidence="2" key="1">
    <citation type="submission" date="2017-02" db="EMBL/GenBank/DDBJ databases">
        <authorList>
            <person name="Varghese N."/>
            <person name="Submissions S."/>
        </authorList>
    </citation>
    <scope>NUCLEOTIDE SEQUENCE [LARGE SCALE GENOMIC DNA]</scope>
    <source>
        <strain evidence="2">DSM 22224</strain>
    </source>
</reference>
<dbReference type="STRING" id="634771.SAMN04488128_103783"/>
<accession>A0A1T4SYZ3</accession>
<keyword evidence="2" id="KW-1185">Reference proteome</keyword>
<dbReference type="AlphaFoldDB" id="A0A1T4SYZ3"/>
<protein>
    <submittedName>
        <fullName evidence="1">PRTRC system protein B</fullName>
    </submittedName>
</protein>
<evidence type="ECO:0000313" key="1">
    <source>
        <dbReference type="EMBL" id="SKA33171.1"/>
    </source>
</evidence>
<sequence length="236" mass="26134">MDIANQYGTLFCPVSALVVFEGRNNGETYVEHYDMDKDGNPVNAHPLTVREASALAKALDTSCQASKAFLKSAGIIPQTVLHIDPSEKGGVIWFTPPGERSMYFSDRLGIPNGKAQVPALVWKASKTSLALYALATSKRPNVGTALYFAPFFNIYRDGNVCMGTVDINIKSSASLEAFTNAWESYFFNSYFSHLISNHNPIKGNCVQLWRRLLQHPEPFPKNVLIKTTKTLKALLQ</sequence>